<evidence type="ECO:0000313" key="1">
    <source>
        <dbReference type="EMBL" id="KJV56442.1"/>
    </source>
</evidence>
<proteinExistence type="predicted"/>
<comment type="caution">
    <text evidence="1">The sequence shown here is derived from an EMBL/GenBank/DDBJ whole genome shotgun (WGS) entry which is preliminary data.</text>
</comment>
<dbReference type="STRING" id="1359168.OCHUTO_0469"/>
<keyword evidence="2" id="KW-1185">Reference proteome</keyword>
<evidence type="ECO:0000313" key="2">
    <source>
        <dbReference type="Proteomes" id="UP000033616"/>
    </source>
</evidence>
<name>A0A0F3MLT4_9RICK</name>
<dbReference type="AlphaFoldDB" id="A0A0F3MLT4"/>
<dbReference type="PATRIC" id="fig|1359168.3.peg.1240"/>
<protein>
    <submittedName>
        <fullName evidence="1">Uncharacterized protein</fullName>
    </submittedName>
</protein>
<reference evidence="1 2" key="1">
    <citation type="submission" date="2015-02" db="EMBL/GenBank/DDBJ databases">
        <title>Genome Sequencing of Rickettsiales.</title>
        <authorList>
            <person name="Daugherty S.C."/>
            <person name="Su Q."/>
            <person name="Abolude K."/>
            <person name="Beier-Sexton M."/>
            <person name="Carlyon J.A."/>
            <person name="Carter R."/>
            <person name="Day N.P."/>
            <person name="Dumler S.J."/>
            <person name="Dyachenko V."/>
            <person name="Godinez A."/>
            <person name="Kurtti T.J."/>
            <person name="Lichay M."/>
            <person name="Mullins K.E."/>
            <person name="Ott S."/>
            <person name="Pappas-Brown V."/>
            <person name="Paris D.H."/>
            <person name="Patel P."/>
            <person name="Richards A.L."/>
            <person name="Sadzewicz L."/>
            <person name="Sears K."/>
            <person name="Seidman D."/>
            <person name="Sengamalay N."/>
            <person name="Stenos J."/>
            <person name="Tallon L.J."/>
            <person name="Vincent G."/>
            <person name="Fraser C.M."/>
            <person name="Munderloh U."/>
            <person name="Dunning-Hotopp J.C."/>
        </authorList>
    </citation>
    <scope>NUCLEOTIDE SEQUENCE [LARGE SCALE GENOMIC DNA]</scope>
    <source>
        <strain evidence="1 2">Fuller</strain>
    </source>
</reference>
<accession>A0A0F3MLT4</accession>
<organism evidence="1 2">
    <name type="scientific">Orientia chuto str. Dubai</name>
    <dbReference type="NCBI Taxonomy" id="1359168"/>
    <lineage>
        <taxon>Bacteria</taxon>
        <taxon>Pseudomonadati</taxon>
        <taxon>Pseudomonadota</taxon>
        <taxon>Alphaproteobacteria</taxon>
        <taxon>Rickettsiales</taxon>
        <taxon>Rickettsiaceae</taxon>
        <taxon>Rickettsieae</taxon>
        <taxon>Orientia</taxon>
    </lineage>
</organism>
<sequence length="38" mass="4397">MLIQKYEKISKIIYNTSNVDLDICNSTLLILSLIQNQL</sequence>
<dbReference type="Proteomes" id="UP000033616">
    <property type="component" value="Unassembled WGS sequence"/>
</dbReference>
<gene>
    <name evidence="1" type="ORF">OCHUTO_0469</name>
</gene>
<dbReference type="EMBL" id="LANP01000009">
    <property type="protein sequence ID" value="KJV56442.1"/>
    <property type="molecule type" value="Genomic_DNA"/>
</dbReference>